<name>A0A9N8PQM2_9PEZI</name>
<reference evidence="5" key="1">
    <citation type="submission" date="2020-06" db="EMBL/GenBank/DDBJ databases">
        <authorList>
            <person name="Onetto C."/>
        </authorList>
    </citation>
    <scope>NUCLEOTIDE SEQUENCE</scope>
</reference>
<keyword evidence="6" id="KW-1185">Reference proteome</keyword>
<dbReference type="OrthoDB" id="3649779at2759"/>
<dbReference type="InterPro" id="IPR002893">
    <property type="entry name" value="Znf_MYND"/>
</dbReference>
<organism evidence="5 6">
    <name type="scientific">Aureobasidium uvarum</name>
    <dbReference type="NCBI Taxonomy" id="2773716"/>
    <lineage>
        <taxon>Eukaryota</taxon>
        <taxon>Fungi</taxon>
        <taxon>Dikarya</taxon>
        <taxon>Ascomycota</taxon>
        <taxon>Pezizomycotina</taxon>
        <taxon>Dothideomycetes</taxon>
        <taxon>Dothideomycetidae</taxon>
        <taxon>Dothideales</taxon>
        <taxon>Saccotheciaceae</taxon>
        <taxon>Aureobasidium</taxon>
    </lineage>
</organism>
<protein>
    <recommendedName>
        <fullName evidence="4">MYND-type domain-containing protein</fullName>
    </recommendedName>
</protein>
<accession>A0A9N8PQM2</accession>
<evidence type="ECO:0000313" key="6">
    <source>
        <dbReference type="Proteomes" id="UP000745764"/>
    </source>
</evidence>
<evidence type="ECO:0000256" key="2">
    <source>
        <dbReference type="ARBA" id="ARBA00022771"/>
    </source>
</evidence>
<feature type="domain" description="MYND-type" evidence="4">
    <location>
        <begin position="12"/>
        <end position="48"/>
    </location>
</feature>
<keyword evidence="2" id="KW-0863">Zinc-finger</keyword>
<dbReference type="SUPFAM" id="SSF144232">
    <property type="entry name" value="HIT/MYND zinc finger-like"/>
    <property type="match status" value="1"/>
</dbReference>
<dbReference type="Pfam" id="PF01753">
    <property type="entry name" value="zf-MYND"/>
    <property type="match status" value="1"/>
</dbReference>
<evidence type="ECO:0000313" key="5">
    <source>
        <dbReference type="EMBL" id="CAD0109125.1"/>
    </source>
</evidence>
<dbReference type="AlphaFoldDB" id="A0A9N8PQM2"/>
<comment type="caution">
    <text evidence="5">The sequence shown here is derived from an EMBL/GenBank/DDBJ whole genome shotgun (WGS) entry which is preliminary data.</text>
</comment>
<evidence type="ECO:0000259" key="4">
    <source>
        <dbReference type="Pfam" id="PF01753"/>
    </source>
</evidence>
<sequence>MAPHGRCASGPCRHVGTLKFRCNNCKSTYYCSKACADKHVDGRHKLTCGGSDAFVPLRPGVFNFMGLPREVRDKQAEYDRVAATISNGQPDLANRCRDYLDVFDRRCMASPEYTLSMVQNVPIYGFKPFTDARGLLFANKQISQELKEANYAKNTFLFTVRDDHVCDTSAQEFRDYVAHFLKAKKLYIDIATPKDHPGESGFQASVNTIKRQLLVLFVSLERSGASLDSLTVRYTSCFPNEIEDLRVDADGLATHKQARVIWVMDPRTDKMRSLNHTEMKQLYLHSTTIADVLCASKIPVSSFRVFGDFSGPDISRISRKFNIPVIPVDAKLDKYGQRVHKDGEMCRNMARDHPDRADIWLKQTKSMEQIFSTRAGAIRKVAMLGPPDGPEYDRLMAQARAI</sequence>
<keyword evidence="1" id="KW-0479">Metal-binding</keyword>
<dbReference type="Gene3D" id="6.10.140.2220">
    <property type="match status" value="1"/>
</dbReference>
<proteinExistence type="predicted"/>
<gene>
    <name evidence="5" type="ORF">AWRI4620_LOCUS3380</name>
</gene>
<evidence type="ECO:0000256" key="3">
    <source>
        <dbReference type="ARBA" id="ARBA00022833"/>
    </source>
</evidence>
<dbReference type="Proteomes" id="UP000745764">
    <property type="component" value="Unassembled WGS sequence"/>
</dbReference>
<evidence type="ECO:0000256" key="1">
    <source>
        <dbReference type="ARBA" id="ARBA00022723"/>
    </source>
</evidence>
<keyword evidence="3" id="KW-0862">Zinc</keyword>
<dbReference type="GO" id="GO:0008270">
    <property type="term" value="F:zinc ion binding"/>
    <property type="evidence" value="ECO:0007669"/>
    <property type="project" value="UniProtKB-KW"/>
</dbReference>
<dbReference type="EMBL" id="CAINUL010000003">
    <property type="protein sequence ID" value="CAD0109125.1"/>
    <property type="molecule type" value="Genomic_DNA"/>
</dbReference>